<evidence type="ECO:0000256" key="1">
    <source>
        <dbReference type="SAM" id="MobiDB-lite"/>
    </source>
</evidence>
<accession>A0A645IG71</accession>
<protein>
    <submittedName>
        <fullName evidence="2">Uncharacterized protein</fullName>
    </submittedName>
</protein>
<gene>
    <name evidence="2" type="ORF">SDC9_197937</name>
</gene>
<feature type="compositionally biased region" description="Polar residues" evidence="1">
    <location>
        <begin position="109"/>
        <end position="130"/>
    </location>
</feature>
<feature type="compositionally biased region" description="Basic and acidic residues" evidence="1">
    <location>
        <begin position="14"/>
        <end position="32"/>
    </location>
</feature>
<dbReference type="AlphaFoldDB" id="A0A645IG71"/>
<comment type="caution">
    <text evidence="2">The sequence shown here is derived from an EMBL/GenBank/DDBJ whole genome shotgun (WGS) entry which is preliminary data.</text>
</comment>
<name>A0A645IG71_9ZZZZ</name>
<feature type="region of interest" description="Disordered" evidence="1">
    <location>
        <begin position="88"/>
        <end position="163"/>
    </location>
</feature>
<proteinExistence type="predicted"/>
<dbReference type="EMBL" id="VSSQ01114377">
    <property type="protein sequence ID" value="MPN50311.1"/>
    <property type="molecule type" value="Genomic_DNA"/>
</dbReference>
<sequence length="163" mass="18380">MFCRTEDKFLDRRPVGRARDKERPRGGLDGKRQLGLLQPRLQLRRRRGRRRDAAPLLRTLRPLHDIVGAPEIRISPLKTGKEQLKWISTKHITQAKTSSSRERPPAWGSASSKSCSPTARQRRSSPTTTGKILRRTPSASPANILAASRGSSATCRKRRASRR</sequence>
<feature type="region of interest" description="Disordered" evidence="1">
    <location>
        <begin position="14"/>
        <end position="33"/>
    </location>
</feature>
<organism evidence="2">
    <name type="scientific">bioreactor metagenome</name>
    <dbReference type="NCBI Taxonomy" id="1076179"/>
    <lineage>
        <taxon>unclassified sequences</taxon>
        <taxon>metagenomes</taxon>
        <taxon>ecological metagenomes</taxon>
    </lineage>
</organism>
<evidence type="ECO:0000313" key="2">
    <source>
        <dbReference type="EMBL" id="MPN50311.1"/>
    </source>
</evidence>
<reference evidence="2" key="1">
    <citation type="submission" date="2019-08" db="EMBL/GenBank/DDBJ databases">
        <authorList>
            <person name="Kucharzyk K."/>
            <person name="Murdoch R.W."/>
            <person name="Higgins S."/>
            <person name="Loffler F."/>
        </authorList>
    </citation>
    <scope>NUCLEOTIDE SEQUENCE</scope>
</reference>